<proteinExistence type="predicted"/>
<dbReference type="Pfam" id="PF12639">
    <property type="entry name" value="Colicin-DNase"/>
    <property type="match status" value="1"/>
</dbReference>
<accession>A0A3P3PYP2</accession>
<protein>
    <submittedName>
        <fullName evidence="1">Uncharacterized protein</fullName>
    </submittedName>
</protein>
<evidence type="ECO:0000313" key="2">
    <source>
        <dbReference type="Proteomes" id="UP000276982"/>
    </source>
</evidence>
<name>A0A3P3PYP2_9FIRM</name>
<dbReference type="Proteomes" id="UP000276982">
    <property type="component" value="Unassembled WGS sequence"/>
</dbReference>
<keyword evidence="2" id="KW-1185">Reference proteome</keyword>
<gene>
    <name evidence="1" type="ORF">EHW90_10315</name>
</gene>
<reference evidence="1 2" key="1">
    <citation type="submission" date="2018-11" db="EMBL/GenBank/DDBJ databases">
        <title>Genome sequencing of Lachnoanaerobaculum orale DSM 24553T.</title>
        <authorList>
            <person name="Kook J.-K."/>
            <person name="Park S.-N."/>
            <person name="Lim Y.K."/>
        </authorList>
    </citation>
    <scope>NUCLEOTIDE SEQUENCE [LARGE SCALE GENOMIC DNA]</scope>
    <source>
        <strain evidence="1 2">DSM 24553</strain>
    </source>
</reference>
<evidence type="ECO:0000313" key="1">
    <source>
        <dbReference type="EMBL" id="RRJ14092.1"/>
    </source>
</evidence>
<dbReference type="RefSeq" id="WP_124952697.1">
    <property type="nucleotide sequence ID" value="NZ_RRCM01000002.1"/>
</dbReference>
<organism evidence="1 2">
    <name type="scientific">Lachnoanaerobaculum orale</name>
    <dbReference type="NCBI Taxonomy" id="979627"/>
    <lineage>
        <taxon>Bacteria</taxon>
        <taxon>Bacillati</taxon>
        <taxon>Bacillota</taxon>
        <taxon>Clostridia</taxon>
        <taxon>Lachnospirales</taxon>
        <taxon>Lachnospiraceae</taxon>
        <taxon>Lachnoanaerobaculum</taxon>
    </lineage>
</organism>
<dbReference type="AlphaFoldDB" id="A0A3P3PYP2"/>
<sequence length="142" mass="16450">MKEIGEFKPKQNLDSSKTIKAFENAKNDVKGPEHINTINQDKEGTVYNGVLYEKRVIRVNGRKIEGVFPQFESKFDAYLPKKMWHSSDTEQFKYCVNNLRNAIDGNPDLAKEFTPRQLEQIRNGEPRISGKTWHHNEVPGKM</sequence>
<dbReference type="EMBL" id="RRCM01000002">
    <property type="protein sequence ID" value="RRJ14092.1"/>
    <property type="molecule type" value="Genomic_DNA"/>
</dbReference>
<comment type="caution">
    <text evidence="1">The sequence shown here is derived from an EMBL/GenBank/DDBJ whole genome shotgun (WGS) entry which is preliminary data.</text>
</comment>